<dbReference type="AlphaFoldDB" id="A0A0F9A2I5"/>
<feature type="non-terminal residue" evidence="1">
    <location>
        <position position="45"/>
    </location>
</feature>
<gene>
    <name evidence="1" type="ORF">LCGC14_2703930</name>
</gene>
<reference evidence="1" key="1">
    <citation type="journal article" date="2015" name="Nature">
        <title>Complex archaea that bridge the gap between prokaryotes and eukaryotes.</title>
        <authorList>
            <person name="Spang A."/>
            <person name="Saw J.H."/>
            <person name="Jorgensen S.L."/>
            <person name="Zaremba-Niedzwiedzka K."/>
            <person name="Martijn J."/>
            <person name="Lind A.E."/>
            <person name="van Eijk R."/>
            <person name="Schleper C."/>
            <person name="Guy L."/>
            <person name="Ettema T.J."/>
        </authorList>
    </citation>
    <scope>NUCLEOTIDE SEQUENCE</scope>
</reference>
<comment type="caution">
    <text evidence="1">The sequence shown here is derived from an EMBL/GenBank/DDBJ whole genome shotgun (WGS) entry which is preliminary data.</text>
</comment>
<name>A0A0F9A2I5_9ZZZZ</name>
<protein>
    <submittedName>
        <fullName evidence="1">Uncharacterized protein</fullName>
    </submittedName>
</protein>
<accession>A0A0F9A2I5</accession>
<evidence type="ECO:0000313" key="1">
    <source>
        <dbReference type="EMBL" id="KKK92340.1"/>
    </source>
</evidence>
<dbReference type="EMBL" id="LAZR01048254">
    <property type="protein sequence ID" value="KKK92340.1"/>
    <property type="molecule type" value="Genomic_DNA"/>
</dbReference>
<proteinExistence type="predicted"/>
<sequence>MKTLKRLIIVTMVSGLIYLSGCALGSATAAYSVRTKTAEELTPAA</sequence>
<organism evidence="1">
    <name type="scientific">marine sediment metagenome</name>
    <dbReference type="NCBI Taxonomy" id="412755"/>
    <lineage>
        <taxon>unclassified sequences</taxon>
        <taxon>metagenomes</taxon>
        <taxon>ecological metagenomes</taxon>
    </lineage>
</organism>